<evidence type="ECO:0000259" key="2">
    <source>
        <dbReference type="Pfam" id="PF25906"/>
    </source>
</evidence>
<evidence type="ECO:0000259" key="1">
    <source>
        <dbReference type="Pfam" id="PF13556"/>
    </source>
</evidence>
<comment type="caution">
    <text evidence="3">The sequence shown here is derived from an EMBL/GenBank/DDBJ whole genome shotgun (WGS) entry which is preliminary data.</text>
</comment>
<proteinExistence type="predicted"/>
<dbReference type="Proteomes" id="UP001183388">
    <property type="component" value="Unassembled WGS sequence"/>
</dbReference>
<dbReference type="InterPro" id="IPR042070">
    <property type="entry name" value="PucR_C-HTH_sf"/>
</dbReference>
<dbReference type="Gene3D" id="1.10.10.2840">
    <property type="entry name" value="PucR C-terminal helix-turn-helix domain"/>
    <property type="match status" value="1"/>
</dbReference>
<name>A0ABU2L8P9_9ACTN</name>
<evidence type="ECO:0000313" key="3">
    <source>
        <dbReference type="EMBL" id="MDT0307955.1"/>
    </source>
</evidence>
<gene>
    <name evidence="3" type="ORF">RM780_13410</name>
</gene>
<reference evidence="4" key="1">
    <citation type="submission" date="2023-07" db="EMBL/GenBank/DDBJ databases">
        <title>30 novel species of actinomycetes from the DSMZ collection.</title>
        <authorList>
            <person name="Nouioui I."/>
        </authorList>
    </citation>
    <scope>NUCLEOTIDE SEQUENCE [LARGE SCALE GENOMIC DNA]</scope>
    <source>
        <strain evidence="4">DSM 44917</strain>
    </source>
</reference>
<organism evidence="3 4">
    <name type="scientific">Streptomyces boetiae</name>
    <dbReference type="NCBI Taxonomy" id="3075541"/>
    <lineage>
        <taxon>Bacteria</taxon>
        <taxon>Bacillati</taxon>
        <taxon>Actinomycetota</taxon>
        <taxon>Actinomycetes</taxon>
        <taxon>Kitasatosporales</taxon>
        <taxon>Streptomycetaceae</taxon>
        <taxon>Streptomyces</taxon>
    </lineage>
</organism>
<sequence length="425" mass="47280">MTTTVSKHQALEPLGPIPKELAAIMRAELPTLIREIGEEIRRSNPEHTKFLNGPYGRAIQACVEQILSTFVDQVADPTTSTARRDEMCRRLGRCEALSGHSLDTLRASFQIGARVALRAGKRVGKRYSLSPALMLAFADALFAYIDELIEVAREGYVAVKAQTELIQQLESERRRLLRLILAGPAAPRAKVTELAERTGWPLPDEVTMVALAPDPQLMRDELDADALVDLSDPQPHLLIPGTLDELRRASLETALSSTRAVIGLTVPLEDAADSLRWARQALQLAETGIIEDDGPLIMCDDHLVTLWLLADPSLTEQLARRQLAPLAELTETQRERLIETLRAWHTTRGNAVEMADLLHLHPQTVRYRMRNLERIFGSRRLSDPDQRFATESVLRALLLREKATVLPLARQLAAGQKPSLSRSLG</sequence>
<dbReference type="InterPro" id="IPR058663">
    <property type="entry name" value="PucR-like_N"/>
</dbReference>
<accession>A0ABU2L8P9</accession>
<dbReference type="Pfam" id="PF25906">
    <property type="entry name" value="PucR-like_N"/>
    <property type="match status" value="1"/>
</dbReference>
<keyword evidence="4" id="KW-1185">Reference proteome</keyword>
<evidence type="ECO:0000313" key="4">
    <source>
        <dbReference type="Proteomes" id="UP001183388"/>
    </source>
</evidence>
<dbReference type="InterPro" id="IPR051448">
    <property type="entry name" value="CdaR-like_regulators"/>
</dbReference>
<feature type="domain" description="PucR-like N-terminal" evidence="2">
    <location>
        <begin position="17"/>
        <end position="181"/>
    </location>
</feature>
<dbReference type="InterPro" id="IPR025736">
    <property type="entry name" value="PucR_C-HTH_dom"/>
</dbReference>
<protein>
    <submittedName>
        <fullName evidence="3">Helix-turn-helix domain-containing protein</fullName>
    </submittedName>
</protein>
<dbReference type="PANTHER" id="PTHR33744:SF1">
    <property type="entry name" value="DNA-BINDING TRANSCRIPTIONAL ACTIVATOR ADER"/>
    <property type="match status" value="1"/>
</dbReference>
<dbReference type="RefSeq" id="WP_311630905.1">
    <property type="nucleotide sequence ID" value="NZ_JAVREN010000016.1"/>
</dbReference>
<dbReference type="Pfam" id="PF13556">
    <property type="entry name" value="HTH_30"/>
    <property type="match status" value="1"/>
</dbReference>
<dbReference type="EMBL" id="JAVREN010000016">
    <property type="protein sequence ID" value="MDT0307955.1"/>
    <property type="molecule type" value="Genomic_DNA"/>
</dbReference>
<feature type="domain" description="PucR C-terminal helix-turn-helix" evidence="1">
    <location>
        <begin position="337"/>
        <end position="396"/>
    </location>
</feature>
<dbReference type="PANTHER" id="PTHR33744">
    <property type="entry name" value="CARBOHYDRATE DIACID REGULATOR"/>
    <property type="match status" value="1"/>
</dbReference>